<reference evidence="7 8" key="1">
    <citation type="submission" date="2017-06" db="EMBL/GenBank/DDBJ databases">
        <title>Ant-infecting Ophiocordyceps genomes reveal a high diversity of potential behavioral manipulation genes and a possible major role for enterotoxins.</title>
        <authorList>
            <person name="De Bekker C."/>
            <person name="Evans H.C."/>
            <person name="Brachmann A."/>
            <person name="Hughes D.P."/>
        </authorList>
    </citation>
    <scope>NUCLEOTIDE SEQUENCE [LARGE SCALE GENOMIC DNA]</scope>
    <source>
        <strain evidence="7 8">1348a</strain>
    </source>
</reference>
<dbReference type="SUPFAM" id="SSF53213">
    <property type="entry name" value="LigB-like"/>
    <property type="match status" value="1"/>
</dbReference>
<sequence length="285" mass="31795">MPTAPVIALSHGGGPLPILGDPTHKSIIYSLKHRIPRILNLGTPLQPQAIVLITAHWQTATPRVSSSAQHELLYDYYNFPPESYSLKYPAPGSPAVAQKVVDAFRAAHVSNPVLDPDRPWDHGVFVPLTLIHPEAQIPIVQVSVLQGEDVAEHMRMGEALRTLRDENIAIIGSGFASLHNLQTMHDLRRVSLEERAKFKSQSDEWNEALTNAVKAEKKQRRNHLEKWRSMPHADKMHPPNGGEHFMPLLVCAGAAGDDEEMRSYKDEYLGVDILTYYWGGAHHGE</sequence>
<dbReference type="Gene3D" id="3.40.830.10">
    <property type="entry name" value="LigB-like"/>
    <property type="match status" value="1"/>
</dbReference>
<dbReference type="EMBL" id="NJEU01000221">
    <property type="protein sequence ID" value="PHH78513.1"/>
    <property type="molecule type" value="Genomic_DNA"/>
</dbReference>
<feature type="domain" description="Extradiol ring-cleavage dioxygenase class III enzyme subunit B" evidence="6">
    <location>
        <begin position="9"/>
        <end position="263"/>
    </location>
</feature>
<evidence type="ECO:0000256" key="5">
    <source>
        <dbReference type="ARBA" id="ARBA00023002"/>
    </source>
</evidence>
<keyword evidence="4" id="KW-0862">Zinc</keyword>
<evidence type="ECO:0000256" key="4">
    <source>
        <dbReference type="ARBA" id="ARBA00022833"/>
    </source>
</evidence>
<dbReference type="Proteomes" id="UP000224854">
    <property type="component" value="Unassembled WGS sequence"/>
</dbReference>
<dbReference type="AlphaFoldDB" id="A0A2C5ZF57"/>
<keyword evidence="3" id="KW-0479">Metal-binding</keyword>
<evidence type="ECO:0000259" key="6">
    <source>
        <dbReference type="Pfam" id="PF02900"/>
    </source>
</evidence>
<evidence type="ECO:0000313" key="7">
    <source>
        <dbReference type="EMBL" id="PHH78513.1"/>
    </source>
</evidence>
<comment type="caution">
    <text evidence="7">The sequence shown here is derived from an EMBL/GenBank/DDBJ whole genome shotgun (WGS) entry which is preliminary data.</text>
</comment>
<proteinExistence type="inferred from homology"/>
<comment type="cofactor">
    <cofactor evidence="1">
        <name>Zn(2+)</name>
        <dbReference type="ChEBI" id="CHEBI:29105"/>
    </cofactor>
</comment>
<name>A0A2C5ZF57_9HYPO</name>
<dbReference type="CDD" id="cd07363">
    <property type="entry name" value="45_DOPA_Dioxygenase"/>
    <property type="match status" value="1"/>
</dbReference>
<accession>A0A2C5ZF57</accession>
<protein>
    <recommendedName>
        <fullName evidence="6">Extradiol ring-cleavage dioxygenase class III enzyme subunit B domain-containing protein</fullName>
    </recommendedName>
</protein>
<comment type="similarity">
    <text evidence="2">Belongs to the DODA-type extradiol aromatic ring-opening dioxygenase family.</text>
</comment>
<dbReference type="PANTHER" id="PTHR30096">
    <property type="entry name" value="4,5-DOPA DIOXYGENASE EXTRADIOL-LIKE PROTEIN"/>
    <property type="match status" value="1"/>
</dbReference>
<dbReference type="GO" id="GO:0008198">
    <property type="term" value="F:ferrous iron binding"/>
    <property type="evidence" value="ECO:0007669"/>
    <property type="project" value="InterPro"/>
</dbReference>
<dbReference type="GO" id="GO:0008270">
    <property type="term" value="F:zinc ion binding"/>
    <property type="evidence" value="ECO:0007669"/>
    <property type="project" value="InterPro"/>
</dbReference>
<organism evidence="7 8">
    <name type="scientific">Ophiocordyceps australis</name>
    <dbReference type="NCBI Taxonomy" id="1399860"/>
    <lineage>
        <taxon>Eukaryota</taxon>
        <taxon>Fungi</taxon>
        <taxon>Dikarya</taxon>
        <taxon>Ascomycota</taxon>
        <taxon>Pezizomycotina</taxon>
        <taxon>Sordariomycetes</taxon>
        <taxon>Hypocreomycetidae</taxon>
        <taxon>Hypocreales</taxon>
        <taxon>Ophiocordycipitaceae</taxon>
        <taxon>Ophiocordyceps</taxon>
    </lineage>
</organism>
<dbReference type="OrthoDB" id="7396853at2759"/>
<dbReference type="InterPro" id="IPR004183">
    <property type="entry name" value="Xdiol_dOase_suB"/>
</dbReference>
<gene>
    <name evidence="7" type="ORF">CDD82_3022</name>
</gene>
<dbReference type="PIRSF" id="PIRSF006157">
    <property type="entry name" value="Doxgns_DODA"/>
    <property type="match status" value="1"/>
</dbReference>
<evidence type="ECO:0000256" key="1">
    <source>
        <dbReference type="ARBA" id="ARBA00001947"/>
    </source>
</evidence>
<evidence type="ECO:0000313" key="8">
    <source>
        <dbReference type="Proteomes" id="UP000224854"/>
    </source>
</evidence>
<dbReference type="GO" id="GO:0016702">
    <property type="term" value="F:oxidoreductase activity, acting on single donors with incorporation of molecular oxygen, incorporation of two atoms of oxygen"/>
    <property type="evidence" value="ECO:0007669"/>
    <property type="project" value="UniProtKB-ARBA"/>
</dbReference>
<evidence type="ECO:0000256" key="2">
    <source>
        <dbReference type="ARBA" id="ARBA00007581"/>
    </source>
</evidence>
<dbReference type="Pfam" id="PF02900">
    <property type="entry name" value="LigB"/>
    <property type="match status" value="1"/>
</dbReference>
<keyword evidence="8" id="KW-1185">Reference proteome</keyword>
<evidence type="ECO:0000256" key="3">
    <source>
        <dbReference type="ARBA" id="ARBA00022723"/>
    </source>
</evidence>
<keyword evidence="5" id="KW-0560">Oxidoreductase</keyword>
<dbReference type="PANTHER" id="PTHR30096:SF0">
    <property type="entry name" value="4,5-DOPA DIOXYGENASE EXTRADIOL-LIKE PROTEIN"/>
    <property type="match status" value="1"/>
</dbReference>
<dbReference type="InterPro" id="IPR014436">
    <property type="entry name" value="Extradiol_dOase_DODA"/>
</dbReference>